<proteinExistence type="predicted"/>
<feature type="compositionally biased region" description="Basic and acidic residues" evidence="1">
    <location>
        <begin position="19"/>
        <end position="38"/>
    </location>
</feature>
<gene>
    <name evidence="2" type="ORF">K431DRAFT_66633</name>
</gene>
<evidence type="ECO:0000313" key="3">
    <source>
        <dbReference type="Proteomes" id="UP000799441"/>
    </source>
</evidence>
<evidence type="ECO:0000313" key="2">
    <source>
        <dbReference type="EMBL" id="KAF2721716.1"/>
    </source>
</evidence>
<comment type="caution">
    <text evidence="2">The sequence shown here is derived from an EMBL/GenBank/DDBJ whole genome shotgun (WGS) entry which is preliminary data.</text>
</comment>
<accession>A0A9P4QB42</accession>
<sequence>MRQHRRLRSRTLRRKRTHAPREREREREGGREGGRARRAEAARLRLVAPIVASPARQQRSCLMRDNLRLRTFPGTAEQQRKPCPS</sequence>
<dbReference type="AlphaFoldDB" id="A0A9P4QB42"/>
<feature type="region of interest" description="Disordered" evidence="1">
    <location>
        <begin position="1"/>
        <end position="38"/>
    </location>
</feature>
<protein>
    <submittedName>
        <fullName evidence="2">Uncharacterized protein</fullName>
    </submittedName>
</protein>
<dbReference type="EMBL" id="MU003788">
    <property type="protein sequence ID" value="KAF2721716.1"/>
    <property type="molecule type" value="Genomic_DNA"/>
</dbReference>
<dbReference type="Proteomes" id="UP000799441">
    <property type="component" value="Unassembled WGS sequence"/>
</dbReference>
<feature type="compositionally biased region" description="Basic residues" evidence="1">
    <location>
        <begin position="1"/>
        <end position="18"/>
    </location>
</feature>
<keyword evidence="3" id="KW-1185">Reference proteome</keyword>
<reference evidence="2" key="1">
    <citation type="journal article" date="2020" name="Stud. Mycol.">
        <title>101 Dothideomycetes genomes: a test case for predicting lifestyles and emergence of pathogens.</title>
        <authorList>
            <person name="Haridas S."/>
            <person name="Albert R."/>
            <person name="Binder M."/>
            <person name="Bloem J."/>
            <person name="Labutti K."/>
            <person name="Salamov A."/>
            <person name="Andreopoulos B."/>
            <person name="Baker S."/>
            <person name="Barry K."/>
            <person name="Bills G."/>
            <person name="Bluhm B."/>
            <person name="Cannon C."/>
            <person name="Castanera R."/>
            <person name="Culley D."/>
            <person name="Daum C."/>
            <person name="Ezra D."/>
            <person name="Gonzalez J."/>
            <person name="Henrissat B."/>
            <person name="Kuo A."/>
            <person name="Liang C."/>
            <person name="Lipzen A."/>
            <person name="Lutzoni F."/>
            <person name="Magnuson J."/>
            <person name="Mondo S."/>
            <person name="Nolan M."/>
            <person name="Ohm R."/>
            <person name="Pangilinan J."/>
            <person name="Park H.-J."/>
            <person name="Ramirez L."/>
            <person name="Alfaro M."/>
            <person name="Sun H."/>
            <person name="Tritt A."/>
            <person name="Yoshinaga Y."/>
            <person name="Zwiers L.-H."/>
            <person name="Turgeon B."/>
            <person name="Goodwin S."/>
            <person name="Spatafora J."/>
            <person name="Crous P."/>
            <person name="Grigoriev I."/>
        </authorList>
    </citation>
    <scope>NUCLEOTIDE SEQUENCE</scope>
    <source>
        <strain evidence="2">CBS 116435</strain>
    </source>
</reference>
<organism evidence="2 3">
    <name type="scientific">Polychaeton citri CBS 116435</name>
    <dbReference type="NCBI Taxonomy" id="1314669"/>
    <lineage>
        <taxon>Eukaryota</taxon>
        <taxon>Fungi</taxon>
        <taxon>Dikarya</taxon>
        <taxon>Ascomycota</taxon>
        <taxon>Pezizomycotina</taxon>
        <taxon>Dothideomycetes</taxon>
        <taxon>Dothideomycetidae</taxon>
        <taxon>Capnodiales</taxon>
        <taxon>Capnodiaceae</taxon>
        <taxon>Polychaeton</taxon>
    </lineage>
</organism>
<name>A0A9P4QB42_9PEZI</name>
<evidence type="ECO:0000256" key="1">
    <source>
        <dbReference type="SAM" id="MobiDB-lite"/>
    </source>
</evidence>